<keyword evidence="3" id="KW-1185">Reference proteome</keyword>
<organism evidence="2 3">
    <name type="scientific">Nonomuraea ferruginea</name>
    <dbReference type="NCBI Taxonomy" id="46174"/>
    <lineage>
        <taxon>Bacteria</taxon>
        <taxon>Bacillati</taxon>
        <taxon>Actinomycetota</taxon>
        <taxon>Actinomycetes</taxon>
        <taxon>Streptosporangiales</taxon>
        <taxon>Streptosporangiaceae</taxon>
        <taxon>Nonomuraea</taxon>
    </lineage>
</organism>
<proteinExistence type="predicted"/>
<feature type="signal peptide" evidence="1">
    <location>
        <begin position="1"/>
        <end position="27"/>
    </location>
</feature>
<protein>
    <recommendedName>
        <fullName evidence="4">WD40 repeat domain-containing protein</fullName>
    </recommendedName>
</protein>
<feature type="chain" id="PRO_5045447396" description="WD40 repeat domain-containing protein" evidence="1">
    <location>
        <begin position="28"/>
        <end position="329"/>
    </location>
</feature>
<sequence length="329" mass="34172">MRICSATAALLASAVLGGVAWAPAAHARPAQVGLAWIPTCTERSGITVPCPTWRLLAPGGGVTTSSAVAGVSVDRRGRSTGEAAPLAVSADGRSVAHQRSGDHRLVVWHLPSGRRTALPRSLLPKGAGTDLVSLTLSPAGDRVLVDYLDQAERVPTKLYTLATRRTAELRGGDTPIGFSPGGDRVLTERVTADNTTALVVHEPDGTSVRRTPPQVVANAPVKALARDGRTVAVVVSGHPERGKPPRLRLYDLATGKLTEGVDLALAPGDTPFTARWGEGGKLTVAVPGRGKGGTAVVRVLTADPATGAVKQTERYTTGKDPYFYTVAGE</sequence>
<dbReference type="Proteomes" id="UP001212498">
    <property type="component" value="Unassembled WGS sequence"/>
</dbReference>
<dbReference type="Gene3D" id="2.120.10.30">
    <property type="entry name" value="TolB, C-terminal domain"/>
    <property type="match status" value="1"/>
</dbReference>
<keyword evidence="1" id="KW-0732">Signal</keyword>
<gene>
    <name evidence="2" type="ORF">OUY24_34285</name>
</gene>
<name>A0ABT4T881_9ACTN</name>
<evidence type="ECO:0000313" key="3">
    <source>
        <dbReference type="Proteomes" id="UP001212498"/>
    </source>
</evidence>
<dbReference type="SUPFAM" id="SSF82171">
    <property type="entry name" value="DPP6 N-terminal domain-like"/>
    <property type="match status" value="1"/>
</dbReference>
<evidence type="ECO:0000256" key="1">
    <source>
        <dbReference type="SAM" id="SignalP"/>
    </source>
</evidence>
<dbReference type="EMBL" id="JAPNUD010000152">
    <property type="protein sequence ID" value="MDA0645721.1"/>
    <property type="molecule type" value="Genomic_DNA"/>
</dbReference>
<accession>A0ABT4T881</accession>
<reference evidence="2 3" key="1">
    <citation type="submission" date="2022-11" db="EMBL/GenBank/DDBJ databases">
        <title>Nonomuraea corallina sp. nov., a new species of the genus Nonomuraea isolated from sea side sediment in Thai sea.</title>
        <authorList>
            <person name="Ngamcharungchit C."/>
            <person name="Matsumoto A."/>
            <person name="Suriyachadkun C."/>
            <person name="Panbangred W."/>
            <person name="Inahashi Y."/>
            <person name="Intra B."/>
        </authorList>
    </citation>
    <scope>NUCLEOTIDE SEQUENCE [LARGE SCALE GENOMIC DNA]</scope>
    <source>
        <strain evidence="2 3">DSM 43553</strain>
    </source>
</reference>
<evidence type="ECO:0008006" key="4">
    <source>
        <dbReference type="Google" id="ProtNLM"/>
    </source>
</evidence>
<comment type="caution">
    <text evidence="2">The sequence shown here is derived from an EMBL/GenBank/DDBJ whole genome shotgun (WGS) entry which is preliminary data.</text>
</comment>
<evidence type="ECO:0000313" key="2">
    <source>
        <dbReference type="EMBL" id="MDA0645721.1"/>
    </source>
</evidence>
<dbReference type="InterPro" id="IPR011042">
    <property type="entry name" value="6-blade_b-propeller_TolB-like"/>
</dbReference>
<dbReference type="RefSeq" id="WP_271279270.1">
    <property type="nucleotide sequence ID" value="NZ_BAABFD010000005.1"/>
</dbReference>